<keyword evidence="1" id="KW-0805">Transcription regulation</keyword>
<evidence type="ECO:0000313" key="5">
    <source>
        <dbReference type="Proteomes" id="UP000533476"/>
    </source>
</evidence>
<keyword evidence="5" id="KW-1185">Reference proteome</keyword>
<dbReference type="Gene3D" id="1.10.10.10">
    <property type="entry name" value="Winged helix-like DNA-binding domain superfamily/Winged helix DNA-binding domain"/>
    <property type="match status" value="1"/>
</dbReference>
<evidence type="ECO:0000313" key="4">
    <source>
        <dbReference type="EMBL" id="NMP21389.1"/>
    </source>
</evidence>
<dbReference type="InterPro" id="IPR001034">
    <property type="entry name" value="DeoR_HTH"/>
</dbReference>
<dbReference type="SUPFAM" id="SSF100950">
    <property type="entry name" value="NagB/RpiA/CoA transferase-like"/>
    <property type="match status" value="1"/>
</dbReference>
<dbReference type="Pfam" id="PF08220">
    <property type="entry name" value="HTH_DeoR"/>
    <property type="match status" value="1"/>
</dbReference>
<reference evidence="4 5" key="1">
    <citation type="submission" date="2020-04" db="EMBL/GenBank/DDBJ databases">
        <authorList>
            <person name="Zhang R."/>
            <person name="Schippers A."/>
        </authorList>
    </citation>
    <scope>NUCLEOTIDE SEQUENCE [LARGE SCALE GENOMIC DNA]</scope>
    <source>
        <strain evidence="4 5">DSM 109850</strain>
    </source>
</reference>
<dbReference type="InterPro" id="IPR036390">
    <property type="entry name" value="WH_DNA-bd_sf"/>
</dbReference>
<dbReference type="PANTHER" id="PTHR30363">
    <property type="entry name" value="HTH-TYPE TRANSCRIPTIONAL REGULATOR SRLR-RELATED"/>
    <property type="match status" value="1"/>
</dbReference>
<dbReference type="Gene3D" id="3.40.50.1360">
    <property type="match status" value="1"/>
</dbReference>
<dbReference type="RefSeq" id="WP_169096690.1">
    <property type="nucleotide sequence ID" value="NZ_JABBVZ010000007.1"/>
</dbReference>
<evidence type="ECO:0000259" key="3">
    <source>
        <dbReference type="PROSITE" id="PS51000"/>
    </source>
</evidence>
<dbReference type="CDD" id="cd00090">
    <property type="entry name" value="HTH_ARSR"/>
    <property type="match status" value="1"/>
</dbReference>
<dbReference type="SMART" id="SM00420">
    <property type="entry name" value="HTH_DEOR"/>
    <property type="match status" value="1"/>
</dbReference>
<dbReference type="Proteomes" id="UP000533476">
    <property type="component" value="Unassembled WGS sequence"/>
</dbReference>
<proteinExistence type="predicted"/>
<dbReference type="PANTHER" id="PTHR30363:SF44">
    <property type="entry name" value="AGA OPERON TRANSCRIPTIONAL REPRESSOR-RELATED"/>
    <property type="match status" value="1"/>
</dbReference>
<dbReference type="InterPro" id="IPR011991">
    <property type="entry name" value="ArsR-like_HTH"/>
</dbReference>
<dbReference type="InterPro" id="IPR050313">
    <property type="entry name" value="Carb_Metab_HTH_regulators"/>
</dbReference>
<dbReference type="PRINTS" id="PR00037">
    <property type="entry name" value="HTHLACR"/>
</dbReference>
<dbReference type="InterPro" id="IPR014036">
    <property type="entry name" value="DeoR-like_C"/>
</dbReference>
<protein>
    <submittedName>
        <fullName evidence="4">DeoR/GlpR transcriptional regulator</fullName>
    </submittedName>
</protein>
<gene>
    <name evidence="4" type="ORF">HIJ39_03330</name>
</gene>
<keyword evidence="2" id="KW-0804">Transcription</keyword>
<feature type="domain" description="HTH deoR-type" evidence="3">
    <location>
        <begin position="1"/>
        <end position="54"/>
    </location>
</feature>
<name>A0A7Y0L157_9FIRM</name>
<sequence>MRQDDIVDMLLRETQISVKELAERFNVSPMTIYRDLQALEERNLVIRTSGGAIIRPNLQYGRGWAERLKEQPMVKQALGAKTAQLLEPHQVVIFDAGTTVLEVARRIPNDLPLTAITNSLPAAAALGEKERVQVLVTAGEYRTDTASLLGHFTTDFLEQLNADVVVLSAAVVNVAEGLSNFSVDSVAVKRTMIARARQVILVTDFSKFQQSALITVAPLESIDVLVSDDRMPEDMQDEIRQRGVRLILVPYEVSPTKPSQDMV</sequence>
<organism evidence="4 5">
    <name type="scientific">Sulfobacillus harzensis</name>
    <dbReference type="NCBI Taxonomy" id="2729629"/>
    <lineage>
        <taxon>Bacteria</taxon>
        <taxon>Bacillati</taxon>
        <taxon>Bacillota</taxon>
        <taxon>Clostridia</taxon>
        <taxon>Eubacteriales</taxon>
        <taxon>Clostridiales Family XVII. Incertae Sedis</taxon>
        <taxon>Sulfobacillus</taxon>
    </lineage>
</organism>
<evidence type="ECO:0000256" key="1">
    <source>
        <dbReference type="ARBA" id="ARBA00023015"/>
    </source>
</evidence>
<dbReference type="InterPro" id="IPR037171">
    <property type="entry name" value="NagB/RpiA_transferase-like"/>
</dbReference>
<dbReference type="PROSITE" id="PS51000">
    <property type="entry name" value="HTH_DEOR_2"/>
    <property type="match status" value="1"/>
</dbReference>
<accession>A0A7Y0L157</accession>
<comment type="caution">
    <text evidence="4">The sequence shown here is derived from an EMBL/GenBank/DDBJ whole genome shotgun (WGS) entry which is preliminary data.</text>
</comment>
<dbReference type="GO" id="GO:0003700">
    <property type="term" value="F:DNA-binding transcription factor activity"/>
    <property type="evidence" value="ECO:0007669"/>
    <property type="project" value="InterPro"/>
</dbReference>
<dbReference type="SMART" id="SM01134">
    <property type="entry name" value="DeoRC"/>
    <property type="match status" value="1"/>
</dbReference>
<dbReference type="EMBL" id="JABBVZ010000007">
    <property type="protein sequence ID" value="NMP21389.1"/>
    <property type="molecule type" value="Genomic_DNA"/>
</dbReference>
<dbReference type="InterPro" id="IPR036388">
    <property type="entry name" value="WH-like_DNA-bd_sf"/>
</dbReference>
<dbReference type="SUPFAM" id="SSF46785">
    <property type="entry name" value="Winged helix' DNA-binding domain"/>
    <property type="match status" value="1"/>
</dbReference>
<dbReference type="AlphaFoldDB" id="A0A7Y0L157"/>
<dbReference type="Pfam" id="PF00455">
    <property type="entry name" value="DeoRC"/>
    <property type="match status" value="1"/>
</dbReference>
<evidence type="ECO:0000256" key="2">
    <source>
        <dbReference type="ARBA" id="ARBA00023163"/>
    </source>
</evidence>